<protein>
    <submittedName>
        <fullName evidence="2">Uncharacterized protein</fullName>
    </submittedName>
</protein>
<keyword evidence="1" id="KW-0812">Transmembrane</keyword>
<name>A0A6N4QEX1_9LEPT</name>
<sequence>MVFLFLSVLFLILRSYSFLSPGAVILSLSVLFFRKKGTGSETSELELPLSILTLLFLAIGGLDGSTPGDLLDLICIHCSGILALKRDGGFRTDVSERKPRFTEGFLKDPKLFREGILLLFFLIAGFRIWYQWNFEFWDEIGVLYVLKAGLLICTLGFLHFRSGESGLRTLFFLFFVLCALFVHPSQGILNFSYFHLFSFLQTDLESKKINVGN</sequence>
<dbReference type="RefSeq" id="WP_135571762.1">
    <property type="nucleotide sequence ID" value="NZ_RQGK01000046.1"/>
</dbReference>
<keyword evidence="1" id="KW-1133">Transmembrane helix</keyword>
<keyword evidence="1" id="KW-0472">Membrane</keyword>
<accession>A0A6N4QEX1</accession>
<evidence type="ECO:0000256" key="1">
    <source>
        <dbReference type="SAM" id="Phobius"/>
    </source>
</evidence>
<dbReference type="AlphaFoldDB" id="A0A6N4QEX1"/>
<dbReference type="Proteomes" id="UP000297613">
    <property type="component" value="Unassembled WGS sequence"/>
</dbReference>
<evidence type="ECO:0000313" key="3">
    <source>
        <dbReference type="Proteomes" id="UP000297613"/>
    </source>
</evidence>
<comment type="caution">
    <text evidence="2">The sequence shown here is derived from an EMBL/GenBank/DDBJ whole genome shotgun (WGS) entry which is preliminary data.</text>
</comment>
<organism evidence="2 3">
    <name type="scientific">Leptospira yasudae</name>
    <dbReference type="NCBI Taxonomy" id="2202201"/>
    <lineage>
        <taxon>Bacteria</taxon>
        <taxon>Pseudomonadati</taxon>
        <taxon>Spirochaetota</taxon>
        <taxon>Spirochaetia</taxon>
        <taxon>Leptospirales</taxon>
        <taxon>Leptospiraceae</taxon>
        <taxon>Leptospira</taxon>
    </lineage>
</organism>
<gene>
    <name evidence="2" type="ORF">EHQ83_13785</name>
</gene>
<feature type="transmembrane region" description="Helical" evidence="1">
    <location>
        <begin position="166"/>
        <end position="183"/>
    </location>
</feature>
<evidence type="ECO:0000313" key="2">
    <source>
        <dbReference type="EMBL" id="TGL82409.1"/>
    </source>
</evidence>
<feature type="transmembrane region" description="Helical" evidence="1">
    <location>
        <begin position="6"/>
        <end position="33"/>
    </location>
</feature>
<feature type="transmembrane region" description="Helical" evidence="1">
    <location>
        <begin position="142"/>
        <end position="160"/>
    </location>
</feature>
<proteinExistence type="predicted"/>
<dbReference type="EMBL" id="RQGM01000057">
    <property type="protein sequence ID" value="TGL82409.1"/>
    <property type="molecule type" value="Genomic_DNA"/>
</dbReference>
<reference evidence="2 3" key="1">
    <citation type="journal article" date="2019" name="PLoS Negl. Trop. Dis.">
        <title>Revisiting the worldwide diversity of Leptospira species in the environment.</title>
        <authorList>
            <person name="Vincent A.T."/>
            <person name="Schiettekatte O."/>
            <person name="Bourhy P."/>
            <person name="Veyrier F.J."/>
            <person name="Picardeau M."/>
        </authorList>
    </citation>
    <scope>NUCLEOTIDE SEQUENCE [LARGE SCALE GENOMIC DNA]</scope>
    <source>
        <strain evidence="2 3">201702445</strain>
    </source>
</reference>
<feature type="transmembrane region" description="Helical" evidence="1">
    <location>
        <begin position="111"/>
        <end position="130"/>
    </location>
</feature>